<feature type="coiled-coil region" evidence="1">
    <location>
        <begin position="20"/>
        <end position="47"/>
    </location>
</feature>
<name>A0A2H5BNJ3_9CAUD</name>
<organism evidence="2 3">
    <name type="scientific">Klebsiella phage Menlow</name>
    <dbReference type="NCBI Taxonomy" id="2054273"/>
    <lineage>
        <taxon>Viruses</taxon>
        <taxon>Duplodnaviria</taxon>
        <taxon>Heunggongvirae</taxon>
        <taxon>Uroviricota</taxon>
        <taxon>Caudoviricetes</taxon>
        <taxon>Pantevenvirales</taxon>
        <taxon>Ackermannviridae</taxon>
        <taxon>Taipeivirus</taxon>
        <taxon>Taipeivirus menlow</taxon>
    </lineage>
</organism>
<keyword evidence="3" id="KW-1185">Reference proteome</keyword>
<keyword evidence="1" id="KW-0175">Coiled coil</keyword>
<accession>A0A2H5BNJ3</accession>
<dbReference type="Proteomes" id="UP000241701">
    <property type="component" value="Segment"/>
</dbReference>
<gene>
    <name evidence="2" type="ORF">CPT_Menlow_181</name>
</gene>
<reference evidence="3" key="1">
    <citation type="submission" date="2017-11" db="EMBL/GenBank/DDBJ databases">
        <title>Complete Genome of Klebsiella pneumoniae Myophage Menlow.</title>
        <authorList>
            <person name="Newkirk H.N."/>
            <person name="Lessor L."/>
            <person name="Liu M."/>
        </authorList>
    </citation>
    <scope>NUCLEOTIDE SEQUENCE [LARGE SCALE GENOMIC DNA]</scope>
</reference>
<dbReference type="EMBL" id="MG428990">
    <property type="protein sequence ID" value="AUG87882.1"/>
    <property type="molecule type" value="Genomic_DNA"/>
</dbReference>
<proteinExistence type="predicted"/>
<protein>
    <submittedName>
        <fullName evidence="2">Uncharacterized protein</fullName>
    </submittedName>
</protein>
<evidence type="ECO:0000313" key="2">
    <source>
        <dbReference type="EMBL" id="AUG87882.1"/>
    </source>
</evidence>
<evidence type="ECO:0000256" key="1">
    <source>
        <dbReference type="SAM" id="Coils"/>
    </source>
</evidence>
<sequence>MKGVTDDQLKEMGRLTQIIARDKTKTIRALENELGELTKDSTNLEVELIKRGYVVKRRFWEY</sequence>
<evidence type="ECO:0000313" key="3">
    <source>
        <dbReference type="Proteomes" id="UP000241701"/>
    </source>
</evidence>